<reference evidence="2 3" key="1">
    <citation type="submission" date="2018-08" db="EMBL/GenBank/DDBJ databases">
        <title>Streptomyces NEAU-D10 sp. nov., a novel Actinomycete isolated from soil.</title>
        <authorList>
            <person name="Jin L."/>
        </authorList>
    </citation>
    <scope>NUCLEOTIDE SEQUENCE [LARGE SCALE GENOMIC DNA]</scope>
    <source>
        <strain evidence="2 3">NEAU-D10</strain>
    </source>
</reference>
<dbReference type="EMBL" id="QUAC01000219">
    <property type="protein sequence ID" value="REK87286.1"/>
    <property type="molecule type" value="Genomic_DNA"/>
</dbReference>
<dbReference type="AlphaFoldDB" id="A0A371PXT0"/>
<organism evidence="2 3">
    <name type="scientific">Streptomyces inhibens</name>
    <dbReference type="NCBI Taxonomy" id="2293571"/>
    <lineage>
        <taxon>Bacteria</taxon>
        <taxon>Bacillati</taxon>
        <taxon>Actinomycetota</taxon>
        <taxon>Actinomycetes</taxon>
        <taxon>Kitasatosporales</taxon>
        <taxon>Streptomycetaceae</taxon>
        <taxon>Streptomyces</taxon>
    </lineage>
</organism>
<evidence type="ECO:0000313" key="2">
    <source>
        <dbReference type="EMBL" id="REK87286.1"/>
    </source>
</evidence>
<dbReference type="RefSeq" id="WP_128509871.1">
    <property type="nucleotide sequence ID" value="NZ_QUAC01000219.1"/>
</dbReference>
<proteinExistence type="predicted"/>
<sequence>MTNLDAVRLTAPGLYTAAGVDPASLWEALVAGKDTGRPYEVASGPWPGTDTVFLVDDPDAATLGVHRRVLRTSEKQARMALYGARLSLAGPAGSGPVGGERWGLYLGLPTVDEELLRFTALDGLRAAAGSPDRVAALYAREVPPFSGLSHLNSTAAAHISAAFGLTGAMAAYSPFSDAGLEALIDGVLSVAEGENEAAVVGAVSPKVHPLLFPQYEELGWNGATPGEGAAFLLAARAEDVPVLQDASEHGGTAAARLAGYGRAFGAEGADRTAAIAEAVHTALEMARTDADGIGWVLPDAVWTTAGEQAQRAALDQVFAGAAERPAVIGTEPATGVLGPAHPLAHVLLALHGLAGGRRLAAAEGGAVREEALPVSRALVLACGARGQVCAVVLEGAGR</sequence>
<dbReference type="Gene3D" id="3.40.47.10">
    <property type="match status" value="1"/>
</dbReference>
<dbReference type="InterPro" id="IPR014030">
    <property type="entry name" value="Ketoacyl_synth_N"/>
</dbReference>
<dbReference type="Proteomes" id="UP000262477">
    <property type="component" value="Unassembled WGS sequence"/>
</dbReference>
<dbReference type="SUPFAM" id="SSF53901">
    <property type="entry name" value="Thiolase-like"/>
    <property type="match status" value="2"/>
</dbReference>
<comment type="caution">
    <text evidence="2">The sequence shown here is derived from an EMBL/GenBank/DDBJ whole genome shotgun (WGS) entry which is preliminary data.</text>
</comment>
<evidence type="ECO:0000259" key="1">
    <source>
        <dbReference type="Pfam" id="PF00109"/>
    </source>
</evidence>
<protein>
    <submittedName>
        <fullName evidence="2">Beta-ketoacyl synthase</fullName>
    </submittedName>
</protein>
<evidence type="ECO:0000313" key="3">
    <source>
        <dbReference type="Proteomes" id="UP000262477"/>
    </source>
</evidence>
<keyword evidence="3" id="KW-1185">Reference proteome</keyword>
<name>A0A371PXT0_STRIH</name>
<gene>
    <name evidence="2" type="ORF">DY245_27305</name>
</gene>
<dbReference type="GO" id="GO:0016747">
    <property type="term" value="F:acyltransferase activity, transferring groups other than amino-acyl groups"/>
    <property type="evidence" value="ECO:0007669"/>
    <property type="project" value="UniProtKB-ARBA"/>
</dbReference>
<dbReference type="InterPro" id="IPR016039">
    <property type="entry name" value="Thiolase-like"/>
</dbReference>
<dbReference type="Pfam" id="PF00109">
    <property type="entry name" value="ketoacyl-synt"/>
    <property type="match status" value="1"/>
</dbReference>
<dbReference type="OrthoDB" id="4763365at2"/>
<accession>A0A371PXT0</accession>
<feature type="domain" description="Beta-ketoacyl synthase-like N-terminal" evidence="1">
    <location>
        <begin position="9"/>
        <end position="219"/>
    </location>
</feature>